<keyword evidence="11 12" id="KW-0407">Ion channel</keyword>
<sequence length="559" mass="64062">MVKALNAAKSDKDVERCFMELVREYFRYYCERSTIHCVRYLYDPRLHNVERFIWSVLLIISVTLCCSFYMLLSERYGAQKLQTVIDDSQYPVFYVQFPAVGVCTDNRINWSKLAAAKAQFLPVNASEDVVKVFTTLVTYLETLRFANFEHSTSELEDEHLEILDFINLSALAHFLTLRCEDILVPGSCKWRQSSFNCCDYFVLEKTEYGFCLVFNSELSDRSKEIKKREGAAYYPKHNAKAGQSSGLNFNLLLDERFKRPDTSATDNVFIMIKKPNQVSNAVYSITPNTETHVSVRPLLTRTDNTTRNIPPERRNCHFTDEHVDFGISVAPGRFSKSFLLSNCLNNCHESYLVKLCNCTLPIFFLSNQKANNCTASSLRCISRHNDIFGYDKHLEEDNYFSATKPGMTCPCLVNCNLLEYYTSTTTLPLSSRELPASPTLKFFKVDVHYQVEMMITFRTSLEFSSIDLIANLGGIFGLCLGASMVSCVELLYFLTVGFALHLYDNNYYVVFRKKLKAIGSKGLRYLRNEVSHVHQEAGPSVSLAKSKLRHPFNHRTNAW</sequence>
<evidence type="ECO:0008006" key="16">
    <source>
        <dbReference type="Google" id="ProtNLM"/>
    </source>
</evidence>
<evidence type="ECO:0000256" key="5">
    <source>
        <dbReference type="ARBA" id="ARBA00022692"/>
    </source>
</evidence>
<evidence type="ECO:0000256" key="8">
    <source>
        <dbReference type="ARBA" id="ARBA00023065"/>
    </source>
</evidence>
<keyword evidence="4 12" id="KW-0894">Sodium channel</keyword>
<evidence type="ECO:0000256" key="10">
    <source>
        <dbReference type="ARBA" id="ARBA00023201"/>
    </source>
</evidence>
<dbReference type="Pfam" id="PF00858">
    <property type="entry name" value="ASC"/>
    <property type="match status" value="1"/>
</dbReference>
<comment type="subcellular location">
    <subcellularLocation>
        <location evidence="1">Membrane</location>
        <topology evidence="1">Multi-pass membrane protein</topology>
    </subcellularLocation>
</comment>
<protein>
    <recommendedName>
        <fullName evidence="16">Pickpocket protein 19</fullName>
    </recommendedName>
</protein>
<proteinExistence type="inferred from homology"/>
<evidence type="ECO:0000256" key="3">
    <source>
        <dbReference type="ARBA" id="ARBA00022448"/>
    </source>
</evidence>
<dbReference type="EMBL" id="CH940652">
    <property type="protein sequence ID" value="EDW58959.1"/>
    <property type="molecule type" value="Genomic_DNA"/>
</dbReference>
<dbReference type="eggNOG" id="KOG4294">
    <property type="taxonomic scope" value="Eukaryota"/>
</dbReference>
<feature type="transmembrane region" description="Helical" evidence="13">
    <location>
        <begin position="52"/>
        <end position="72"/>
    </location>
</feature>
<evidence type="ECO:0000256" key="7">
    <source>
        <dbReference type="ARBA" id="ARBA00023053"/>
    </source>
</evidence>
<evidence type="ECO:0000256" key="12">
    <source>
        <dbReference type="RuleBase" id="RU000679"/>
    </source>
</evidence>
<dbReference type="AlphaFoldDB" id="B4M5N3"/>
<evidence type="ECO:0000256" key="11">
    <source>
        <dbReference type="ARBA" id="ARBA00023303"/>
    </source>
</evidence>
<evidence type="ECO:0000256" key="4">
    <source>
        <dbReference type="ARBA" id="ARBA00022461"/>
    </source>
</evidence>
<dbReference type="PhylomeDB" id="B4M5N3"/>
<dbReference type="InterPro" id="IPR001873">
    <property type="entry name" value="ENaC"/>
</dbReference>
<dbReference type="Proteomes" id="UP000008792">
    <property type="component" value="Unassembled WGS sequence"/>
</dbReference>
<dbReference type="KEGG" id="dvi:6633232"/>
<dbReference type="PRINTS" id="PR01078">
    <property type="entry name" value="AMINACHANNEL"/>
</dbReference>
<dbReference type="Gene3D" id="2.60.470.10">
    <property type="entry name" value="Acid-sensing ion channels like domains"/>
    <property type="match status" value="1"/>
</dbReference>
<dbReference type="InParanoid" id="B4M5N3"/>
<keyword evidence="8 12" id="KW-0406">Ion transport</keyword>
<keyword evidence="3 12" id="KW-0813">Transport</keyword>
<evidence type="ECO:0000256" key="6">
    <source>
        <dbReference type="ARBA" id="ARBA00022989"/>
    </source>
</evidence>
<organism evidence="14 15">
    <name type="scientific">Drosophila virilis</name>
    <name type="common">Fruit fly</name>
    <dbReference type="NCBI Taxonomy" id="7244"/>
    <lineage>
        <taxon>Eukaryota</taxon>
        <taxon>Metazoa</taxon>
        <taxon>Ecdysozoa</taxon>
        <taxon>Arthropoda</taxon>
        <taxon>Hexapoda</taxon>
        <taxon>Insecta</taxon>
        <taxon>Pterygota</taxon>
        <taxon>Neoptera</taxon>
        <taxon>Endopterygota</taxon>
        <taxon>Diptera</taxon>
        <taxon>Brachycera</taxon>
        <taxon>Muscomorpha</taxon>
        <taxon>Ephydroidea</taxon>
        <taxon>Drosophilidae</taxon>
        <taxon>Drosophila</taxon>
    </lineage>
</organism>
<keyword evidence="5 12" id="KW-0812">Transmembrane</keyword>
<dbReference type="GO" id="GO:0005886">
    <property type="term" value="C:plasma membrane"/>
    <property type="evidence" value="ECO:0007669"/>
    <property type="project" value="TreeGrafter"/>
</dbReference>
<feature type="transmembrane region" description="Helical" evidence="13">
    <location>
        <begin position="490"/>
        <end position="511"/>
    </location>
</feature>
<evidence type="ECO:0000256" key="9">
    <source>
        <dbReference type="ARBA" id="ARBA00023136"/>
    </source>
</evidence>
<gene>
    <name evidence="14" type="primary">Dvir\GJ10545</name>
    <name evidence="14" type="ORF">Dvir_GJ10545</name>
</gene>
<evidence type="ECO:0000313" key="15">
    <source>
        <dbReference type="Proteomes" id="UP000008792"/>
    </source>
</evidence>
<keyword evidence="9 13" id="KW-0472">Membrane</keyword>
<evidence type="ECO:0000313" key="14">
    <source>
        <dbReference type="EMBL" id="EDW58959.1"/>
    </source>
</evidence>
<evidence type="ECO:0000256" key="13">
    <source>
        <dbReference type="SAM" id="Phobius"/>
    </source>
</evidence>
<dbReference type="Gene3D" id="1.10.287.770">
    <property type="entry name" value="YojJ-like"/>
    <property type="match status" value="1"/>
</dbReference>
<dbReference type="OMA" id="YIMIKKP"/>
<dbReference type="OrthoDB" id="5874059at2759"/>
<dbReference type="PANTHER" id="PTHR11690:SF299">
    <property type="entry name" value="PICKPOCKET 20, ISOFORM A"/>
    <property type="match status" value="1"/>
</dbReference>
<keyword evidence="10 12" id="KW-0739">Sodium transport</keyword>
<dbReference type="FunCoup" id="B4M5N3">
    <property type="interactions" value="16"/>
</dbReference>
<dbReference type="GO" id="GO:0015280">
    <property type="term" value="F:ligand-gated sodium channel activity"/>
    <property type="evidence" value="ECO:0007669"/>
    <property type="project" value="TreeGrafter"/>
</dbReference>
<keyword evidence="15" id="KW-1185">Reference proteome</keyword>
<keyword evidence="7" id="KW-0915">Sodium</keyword>
<comment type="similarity">
    <text evidence="2 12">Belongs to the amiloride-sensitive sodium channel (TC 1.A.6) family.</text>
</comment>
<name>B4M5N3_DROVI</name>
<evidence type="ECO:0000256" key="2">
    <source>
        <dbReference type="ARBA" id="ARBA00007193"/>
    </source>
</evidence>
<accession>B4M5N3</accession>
<keyword evidence="6 13" id="KW-1133">Transmembrane helix</keyword>
<dbReference type="HOGENOM" id="CLU_024950_3_1_1"/>
<reference evidence="14 15" key="1">
    <citation type="journal article" date="2007" name="Nature">
        <title>Evolution of genes and genomes on the Drosophila phylogeny.</title>
        <authorList>
            <consortium name="Drosophila 12 Genomes Consortium"/>
            <person name="Clark A.G."/>
            <person name="Eisen M.B."/>
            <person name="Smith D.R."/>
            <person name="Bergman C.M."/>
            <person name="Oliver B."/>
            <person name="Markow T.A."/>
            <person name="Kaufman T.C."/>
            <person name="Kellis M."/>
            <person name="Gelbart W."/>
            <person name="Iyer V.N."/>
            <person name="Pollard D.A."/>
            <person name="Sackton T.B."/>
            <person name="Larracuente A.M."/>
            <person name="Singh N.D."/>
            <person name="Abad J.P."/>
            <person name="Abt D.N."/>
            <person name="Adryan B."/>
            <person name="Aguade M."/>
            <person name="Akashi H."/>
            <person name="Anderson W.W."/>
            <person name="Aquadro C.F."/>
            <person name="Ardell D.H."/>
            <person name="Arguello R."/>
            <person name="Artieri C.G."/>
            <person name="Barbash D.A."/>
            <person name="Barker D."/>
            <person name="Barsanti P."/>
            <person name="Batterham P."/>
            <person name="Batzoglou S."/>
            <person name="Begun D."/>
            <person name="Bhutkar A."/>
            <person name="Blanco E."/>
            <person name="Bosak S.A."/>
            <person name="Bradley R.K."/>
            <person name="Brand A.D."/>
            <person name="Brent M.R."/>
            <person name="Brooks A.N."/>
            <person name="Brown R.H."/>
            <person name="Butlin R.K."/>
            <person name="Caggese C."/>
            <person name="Calvi B.R."/>
            <person name="Bernardo de Carvalho A."/>
            <person name="Caspi A."/>
            <person name="Castrezana S."/>
            <person name="Celniker S.E."/>
            <person name="Chang J.L."/>
            <person name="Chapple C."/>
            <person name="Chatterji S."/>
            <person name="Chinwalla A."/>
            <person name="Civetta A."/>
            <person name="Clifton S.W."/>
            <person name="Comeron J.M."/>
            <person name="Costello J.C."/>
            <person name="Coyne J.A."/>
            <person name="Daub J."/>
            <person name="David R.G."/>
            <person name="Delcher A.L."/>
            <person name="Delehaunty K."/>
            <person name="Do C.B."/>
            <person name="Ebling H."/>
            <person name="Edwards K."/>
            <person name="Eickbush T."/>
            <person name="Evans J.D."/>
            <person name="Filipski A."/>
            <person name="Findeiss S."/>
            <person name="Freyhult E."/>
            <person name="Fulton L."/>
            <person name="Fulton R."/>
            <person name="Garcia A.C."/>
            <person name="Gardiner A."/>
            <person name="Garfield D.A."/>
            <person name="Garvin B.E."/>
            <person name="Gibson G."/>
            <person name="Gilbert D."/>
            <person name="Gnerre S."/>
            <person name="Godfrey J."/>
            <person name="Good R."/>
            <person name="Gotea V."/>
            <person name="Gravely B."/>
            <person name="Greenberg A.J."/>
            <person name="Griffiths-Jones S."/>
            <person name="Gross S."/>
            <person name="Guigo R."/>
            <person name="Gustafson E.A."/>
            <person name="Haerty W."/>
            <person name="Hahn M.W."/>
            <person name="Halligan D.L."/>
            <person name="Halpern A.L."/>
            <person name="Halter G.M."/>
            <person name="Han M.V."/>
            <person name="Heger A."/>
            <person name="Hillier L."/>
            <person name="Hinrichs A.S."/>
            <person name="Holmes I."/>
            <person name="Hoskins R.A."/>
            <person name="Hubisz M.J."/>
            <person name="Hultmark D."/>
            <person name="Huntley M.A."/>
            <person name="Jaffe D.B."/>
            <person name="Jagadeeshan S."/>
            <person name="Jeck W.R."/>
            <person name="Johnson J."/>
            <person name="Jones C.D."/>
            <person name="Jordan W.C."/>
            <person name="Karpen G.H."/>
            <person name="Kataoka E."/>
            <person name="Keightley P.D."/>
            <person name="Kheradpour P."/>
            <person name="Kirkness E.F."/>
            <person name="Koerich L.B."/>
            <person name="Kristiansen K."/>
            <person name="Kudrna D."/>
            <person name="Kulathinal R.J."/>
            <person name="Kumar S."/>
            <person name="Kwok R."/>
            <person name="Lander E."/>
            <person name="Langley C.H."/>
            <person name="Lapoint R."/>
            <person name="Lazzaro B.P."/>
            <person name="Lee S.J."/>
            <person name="Levesque L."/>
            <person name="Li R."/>
            <person name="Lin C.F."/>
            <person name="Lin M.F."/>
            <person name="Lindblad-Toh K."/>
            <person name="Llopart A."/>
            <person name="Long M."/>
            <person name="Low L."/>
            <person name="Lozovsky E."/>
            <person name="Lu J."/>
            <person name="Luo M."/>
            <person name="Machado C.A."/>
            <person name="Makalowski W."/>
            <person name="Marzo M."/>
            <person name="Matsuda M."/>
            <person name="Matzkin L."/>
            <person name="McAllister B."/>
            <person name="McBride C.S."/>
            <person name="McKernan B."/>
            <person name="McKernan K."/>
            <person name="Mendez-Lago M."/>
            <person name="Minx P."/>
            <person name="Mollenhauer M.U."/>
            <person name="Montooth K."/>
            <person name="Mount S.M."/>
            <person name="Mu X."/>
            <person name="Myers E."/>
            <person name="Negre B."/>
            <person name="Newfeld S."/>
            <person name="Nielsen R."/>
            <person name="Noor M.A."/>
            <person name="O'Grady P."/>
            <person name="Pachter L."/>
            <person name="Papaceit M."/>
            <person name="Parisi M.J."/>
            <person name="Parisi M."/>
            <person name="Parts L."/>
            <person name="Pedersen J.S."/>
            <person name="Pesole G."/>
            <person name="Phillippy A.M."/>
            <person name="Ponting C.P."/>
            <person name="Pop M."/>
            <person name="Porcelli D."/>
            <person name="Powell J.R."/>
            <person name="Prohaska S."/>
            <person name="Pruitt K."/>
            <person name="Puig M."/>
            <person name="Quesneville H."/>
            <person name="Ram K.R."/>
            <person name="Rand D."/>
            <person name="Rasmussen M.D."/>
            <person name="Reed L.K."/>
            <person name="Reenan R."/>
            <person name="Reily A."/>
            <person name="Remington K.A."/>
            <person name="Rieger T.T."/>
            <person name="Ritchie M.G."/>
            <person name="Robin C."/>
            <person name="Rogers Y.H."/>
            <person name="Rohde C."/>
            <person name="Rozas J."/>
            <person name="Rubenfield M.J."/>
            <person name="Ruiz A."/>
            <person name="Russo S."/>
            <person name="Salzberg S.L."/>
            <person name="Sanchez-Gracia A."/>
            <person name="Saranga D.J."/>
            <person name="Sato H."/>
            <person name="Schaeffer S.W."/>
            <person name="Schatz M.C."/>
            <person name="Schlenke T."/>
            <person name="Schwartz R."/>
            <person name="Segarra C."/>
            <person name="Singh R.S."/>
            <person name="Sirot L."/>
            <person name="Sirota M."/>
            <person name="Sisneros N.B."/>
            <person name="Smith C.D."/>
            <person name="Smith T.F."/>
            <person name="Spieth J."/>
            <person name="Stage D.E."/>
            <person name="Stark A."/>
            <person name="Stephan W."/>
            <person name="Strausberg R.L."/>
            <person name="Strempel S."/>
            <person name="Sturgill D."/>
            <person name="Sutton G."/>
            <person name="Sutton G.G."/>
            <person name="Tao W."/>
            <person name="Teichmann S."/>
            <person name="Tobari Y.N."/>
            <person name="Tomimura Y."/>
            <person name="Tsolas J.M."/>
            <person name="Valente V.L."/>
            <person name="Venter E."/>
            <person name="Venter J.C."/>
            <person name="Vicario S."/>
            <person name="Vieira F.G."/>
            <person name="Vilella A.J."/>
            <person name="Villasante A."/>
            <person name="Walenz B."/>
            <person name="Wang J."/>
            <person name="Wasserman M."/>
            <person name="Watts T."/>
            <person name="Wilson D."/>
            <person name="Wilson R.K."/>
            <person name="Wing R.A."/>
            <person name="Wolfner M.F."/>
            <person name="Wong A."/>
            <person name="Wong G.K."/>
            <person name="Wu C.I."/>
            <person name="Wu G."/>
            <person name="Yamamoto D."/>
            <person name="Yang H.P."/>
            <person name="Yang S.P."/>
            <person name="Yorke J.A."/>
            <person name="Yoshida K."/>
            <person name="Zdobnov E."/>
            <person name="Zhang P."/>
            <person name="Zhang Y."/>
            <person name="Zimin A.V."/>
            <person name="Baldwin J."/>
            <person name="Abdouelleil A."/>
            <person name="Abdulkadir J."/>
            <person name="Abebe A."/>
            <person name="Abera B."/>
            <person name="Abreu J."/>
            <person name="Acer S.C."/>
            <person name="Aftuck L."/>
            <person name="Alexander A."/>
            <person name="An P."/>
            <person name="Anderson E."/>
            <person name="Anderson S."/>
            <person name="Arachi H."/>
            <person name="Azer M."/>
            <person name="Bachantsang P."/>
            <person name="Barry A."/>
            <person name="Bayul T."/>
            <person name="Berlin A."/>
            <person name="Bessette D."/>
            <person name="Bloom T."/>
            <person name="Blye J."/>
            <person name="Boguslavskiy L."/>
            <person name="Bonnet C."/>
            <person name="Boukhgalter B."/>
            <person name="Bourzgui I."/>
            <person name="Brown A."/>
            <person name="Cahill P."/>
            <person name="Channer S."/>
            <person name="Cheshatsang Y."/>
            <person name="Chuda L."/>
            <person name="Citroen M."/>
            <person name="Collymore A."/>
            <person name="Cooke P."/>
            <person name="Costello M."/>
            <person name="D'Aco K."/>
            <person name="Daza R."/>
            <person name="De Haan G."/>
            <person name="DeGray S."/>
            <person name="DeMaso C."/>
            <person name="Dhargay N."/>
            <person name="Dooley K."/>
            <person name="Dooley E."/>
            <person name="Doricent M."/>
            <person name="Dorje P."/>
            <person name="Dorjee K."/>
            <person name="Dupes A."/>
            <person name="Elong R."/>
            <person name="Falk J."/>
            <person name="Farina A."/>
            <person name="Faro S."/>
            <person name="Ferguson D."/>
            <person name="Fisher S."/>
            <person name="Foley C.D."/>
            <person name="Franke A."/>
            <person name="Friedrich D."/>
            <person name="Gadbois L."/>
            <person name="Gearin G."/>
            <person name="Gearin C.R."/>
            <person name="Giannoukos G."/>
            <person name="Goode T."/>
            <person name="Graham J."/>
            <person name="Grandbois E."/>
            <person name="Grewal S."/>
            <person name="Gyaltsen K."/>
            <person name="Hafez N."/>
            <person name="Hagos B."/>
            <person name="Hall J."/>
            <person name="Henson C."/>
            <person name="Hollinger A."/>
            <person name="Honan T."/>
            <person name="Huard M.D."/>
            <person name="Hughes L."/>
            <person name="Hurhula B."/>
            <person name="Husby M.E."/>
            <person name="Kamat A."/>
            <person name="Kanga B."/>
            <person name="Kashin S."/>
            <person name="Khazanovich D."/>
            <person name="Kisner P."/>
            <person name="Lance K."/>
            <person name="Lara M."/>
            <person name="Lee W."/>
            <person name="Lennon N."/>
            <person name="Letendre F."/>
            <person name="LeVine R."/>
            <person name="Lipovsky A."/>
            <person name="Liu X."/>
            <person name="Liu J."/>
            <person name="Liu S."/>
            <person name="Lokyitsang T."/>
            <person name="Lokyitsang Y."/>
            <person name="Lubonja R."/>
            <person name="Lui A."/>
            <person name="MacDonald P."/>
            <person name="Magnisalis V."/>
            <person name="Maru K."/>
            <person name="Matthews C."/>
            <person name="McCusker W."/>
            <person name="McDonough S."/>
            <person name="Mehta T."/>
            <person name="Meldrim J."/>
            <person name="Meneus L."/>
            <person name="Mihai O."/>
            <person name="Mihalev A."/>
            <person name="Mihova T."/>
            <person name="Mittelman R."/>
            <person name="Mlenga V."/>
            <person name="Montmayeur A."/>
            <person name="Mulrain L."/>
            <person name="Navidi A."/>
            <person name="Naylor J."/>
            <person name="Negash T."/>
            <person name="Nguyen T."/>
            <person name="Nguyen N."/>
            <person name="Nicol R."/>
            <person name="Norbu C."/>
            <person name="Norbu N."/>
            <person name="Novod N."/>
            <person name="O'Neill B."/>
            <person name="Osman S."/>
            <person name="Markiewicz E."/>
            <person name="Oyono O.L."/>
            <person name="Patti C."/>
            <person name="Phunkhang P."/>
            <person name="Pierre F."/>
            <person name="Priest M."/>
            <person name="Raghuraman S."/>
            <person name="Rege F."/>
            <person name="Reyes R."/>
            <person name="Rise C."/>
            <person name="Rogov P."/>
            <person name="Ross K."/>
            <person name="Ryan E."/>
            <person name="Settipalli S."/>
            <person name="Shea T."/>
            <person name="Sherpa N."/>
            <person name="Shi L."/>
            <person name="Shih D."/>
            <person name="Sparrow T."/>
            <person name="Spaulding J."/>
            <person name="Stalker J."/>
            <person name="Stange-Thomann N."/>
            <person name="Stavropoulos S."/>
            <person name="Stone C."/>
            <person name="Strader C."/>
            <person name="Tesfaye S."/>
            <person name="Thomson T."/>
            <person name="Thoulutsang Y."/>
            <person name="Thoulutsang D."/>
            <person name="Topham K."/>
            <person name="Topping I."/>
            <person name="Tsamla T."/>
            <person name="Vassiliev H."/>
            <person name="Vo A."/>
            <person name="Wangchuk T."/>
            <person name="Wangdi T."/>
            <person name="Weiand M."/>
            <person name="Wilkinson J."/>
            <person name="Wilson A."/>
            <person name="Yadav S."/>
            <person name="Young G."/>
            <person name="Yu Q."/>
            <person name="Zembek L."/>
            <person name="Zhong D."/>
            <person name="Zimmer A."/>
            <person name="Zwirko Z."/>
            <person name="Jaffe D.B."/>
            <person name="Alvarez P."/>
            <person name="Brockman W."/>
            <person name="Butler J."/>
            <person name="Chin C."/>
            <person name="Gnerre S."/>
            <person name="Grabherr M."/>
            <person name="Kleber M."/>
            <person name="Mauceli E."/>
            <person name="MacCallum I."/>
        </authorList>
    </citation>
    <scope>NUCLEOTIDE SEQUENCE [LARGE SCALE GENOMIC DNA]</scope>
    <source>
        <strain evidence="15">Tucson 15010-1051.87</strain>
    </source>
</reference>
<dbReference type="PANTHER" id="PTHR11690">
    <property type="entry name" value="AMILORIDE-SENSITIVE SODIUM CHANNEL-RELATED"/>
    <property type="match status" value="1"/>
</dbReference>
<evidence type="ECO:0000256" key="1">
    <source>
        <dbReference type="ARBA" id="ARBA00004141"/>
    </source>
</evidence>